<dbReference type="EMBL" id="UGFG01000001">
    <property type="protein sequence ID" value="STM38987.1"/>
    <property type="molecule type" value="Genomic_DNA"/>
</dbReference>
<dbReference type="EMBL" id="UGDD01000002">
    <property type="protein sequence ID" value="STJ55019.1"/>
    <property type="molecule type" value="Genomic_DNA"/>
</dbReference>
<accession>A0A376WZF7</accession>
<sequence>MDNVATKNTINLLIDRLCGIKLRFDGHSFLLVSELTA</sequence>
<organism evidence="1 4">
    <name type="scientific">Escherichia coli</name>
    <dbReference type="NCBI Taxonomy" id="562"/>
    <lineage>
        <taxon>Bacteria</taxon>
        <taxon>Pseudomonadati</taxon>
        <taxon>Pseudomonadota</taxon>
        <taxon>Gammaproteobacteria</taxon>
        <taxon>Enterobacterales</taxon>
        <taxon>Enterobacteriaceae</taxon>
        <taxon>Escherichia</taxon>
    </lineage>
</organism>
<dbReference type="Proteomes" id="UP000254429">
    <property type="component" value="Unassembled WGS sequence"/>
</dbReference>
<dbReference type="Proteomes" id="UP000254503">
    <property type="component" value="Unassembled WGS sequence"/>
</dbReference>
<protein>
    <submittedName>
        <fullName evidence="1">Uncharacterized protein</fullName>
    </submittedName>
</protein>
<gene>
    <name evidence="2" type="ORF">NCTC8500_02784</name>
    <name evidence="1" type="ORF">NCTC9045_02936</name>
</gene>
<reference evidence="3 4" key="1">
    <citation type="submission" date="2018-06" db="EMBL/GenBank/DDBJ databases">
        <authorList>
            <consortium name="Pathogen Informatics"/>
            <person name="Doyle S."/>
        </authorList>
    </citation>
    <scope>NUCLEOTIDE SEQUENCE [LARGE SCALE GENOMIC DNA]</scope>
    <source>
        <strain evidence="2 3">NCTC8500</strain>
        <strain evidence="1 4">NCTC9045</strain>
    </source>
</reference>
<name>A0A376WZF7_ECOLX</name>
<dbReference type="AlphaFoldDB" id="A0A376WZF7"/>
<evidence type="ECO:0000313" key="4">
    <source>
        <dbReference type="Proteomes" id="UP000254503"/>
    </source>
</evidence>
<evidence type="ECO:0000313" key="3">
    <source>
        <dbReference type="Proteomes" id="UP000254429"/>
    </source>
</evidence>
<proteinExistence type="predicted"/>
<evidence type="ECO:0000313" key="1">
    <source>
        <dbReference type="EMBL" id="STJ55019.1"/>
    </source>
</evidence>
<evidence type="ECO:0000313" key="2">
    <source>
        <dbReference type="EMBL" id="STM38987.1"/>
    </source>
</evidence>